<keyword evidence="4" id="KW-0732">Signal</keyword>
<evidence type="ECO:0000256" key="6">
    <source>
        <dbReference type="ARBA" id="ARBA00023295"/>
    </source>
</evidence>
<gene>
    <name evidence="8" type="ORF">A2406_01295</name>
</gene>
<evidence type="ECO:0000313" key="8">
    <source>
        <dbReference type="EMBL" id="OGY94905.1"/>
    </source>
</evidence>
<dbReference type="InterPro" id="IPR051915">
    <property type="entry name" value="Cellulose_Degrad_GH3"/>
</dbReference>
<dbReference type="PANTHER" id="PTHR30620">
    <property type="entry name" value="PERIPLASMIC BETA-GLUCOSIDASE-RELATED"/>
    <property type="match status" value="1"/>
</dbReference>
<dbReference type="EMBL" id="MHKQ01000001">
    <property type="protein sequence ID" value="OGY94905.1"/>
    <property type="molecule type" value="Genomic_DNA"/>
</dbReference>
<name>A0A1G2C0E0_9BACT</name>
<dbReference type="Gene3D" id="3.40.50.1700">
    <property type="entry name" value="Glycoside hydrolase family 3 C-terminal domain"/>
    <property type="match status" value="1"/>
</dbReference>
<dbReference type="SUPFAM" id="SSF52279">
    <property type="entry name" value="Beta-D-glucan exohydrolase, C-terminal domain"/>
    <property type="match status" value="1"/>
</dbReference>
<keyword evidence="5" id="KW-0378">Hydrolase</keyword>
<evidence type="ECO:0000256" key="1">
    <source>
        <dbReference type="ARBA" id="ARBA00000448"/>
    </source>
</evidence>
<keyword evidence="6" id="KW-0326">Glycosidase</keyword>
<evidence type="ECO:0000256" key="5">
    <source>
        <dbReference type="ARBA" id="ARBA00022801"/>
    </source>
</evidence>
<evidence type="ECO:0000256" key="3">
    <source>
        <dbReference type="ARBA" id="ARBA00012744"/>
    </source>
</evidence>
<evidence type="ECO:0000256" key="4">
    <source>
        <dbReference type="ARBA" id="ARBA00022729"/>
    </source>
</evidence>
<evidence type="ECO:0000259" key="7">
    <source>
        <dbReference type="Pfam" id="PF01915"/>
    </source>
</evidence>
<feature type="domain" description="Glycoside hydrolase family 3 C-terminal" evidence="7">
    <location>
        <begin position="2"/>
        <end position="98"/>
    </location>
</feature>
<comment type="similarity">
    <text evidence="2">Belongs to the glycosyl hydrolase 3 family.</text>
</comment>
<comment type="catalytic activity">
    <reaction evidence="1">
        <text>Hydrolysis of terminal, non-reducing beta-D-glucosyl residues with release of beta-D-glucose.</text>
        <dbReference type="EC" id="3.2.1.21"/>
    </reaction>
</comment>
<protein>
    <recommendedName>
        <fullName evidence="3">beta-glucosidase</fullName>
        <ecNumber evidence="3">3.2.1.21</ecNumber>
    </recommendedName>
</protein>
<dbReference type="Proteomes" id="UP000177626">
    <property type="component" value="Unassembled WGS sequence"/>
</dbReference>
<dbReference type="InterPro" id="IPR036881">
    <property type="entry name" value="Glyco_hydro_3_C_sf"/>
</dbReference>
<dbReference type="GO" id="GO:0009251">
    <property type="term" value="P:glucan catabolic process"/>
    <property type="evidence" value="ECO:0007669"/>
    <property type="project" value="TreeGrafter"/>
</dbReference>
<accession>A0A1G2C0E0</accession>
<proteinExistence type="inferred from homology"/>
<sequence>MADIGIAVVGEKPYAEGWGDNQHPRLSTEDLARITRVKTASKKLVVIIISGRPLDISAVSNDWDAIVAAWLPGSEGSGVADVLFGDYDFVGQLSIPWDIE</sequence>
<dbReference type="Pfam" id="PF01915">
    <property type="entry name" value="Glyco_hydro_3_C"/>
    <property type="match status" value="1"/>
</dbReference>
<dbReference type="AlphaFoldDB" id="A0A1G2C0E0"/>
<dbReference type="EC" id="3.2.1.21" evidence="3"/>
<comment type="caution">
    <text evidence="8">The sequence shown here is derived from an EMBL/GenBank/DDBJ whole genome shotgun (WGS) entry which is preliminary data.</text>
</comment>
<evidence type="ECO:0000256" key="2">
    <source>
        <dbReference type="ARBA" id="ARBA00005336"/>
    </source>
</evidence>
<evidence type="ECO:0000313" key="9">
    <source>
        <dbReference type="Proteomes" id="UP000177626"/>
    </source>
</evidence>
<dbReference type="InterPro" id="IPR002772">
    <property type="entry name" value="Glyco_hydro_3_C"/>
</dbReference>
<reference evidence="8 9" key="1">
    <citation type="journal article" date="2016" name="Nat. Commun.">
        <title>Thousands of microbial genomes shed light on interconnected biogeochemical processes in an aquifer system.</title>
        <authorList>
            <person name="Anantharaman K."/>
            <person name="Brown C.T."/>
            <person name="Hug L.A."/>
            <person name="Sharon I."/>
            <person name="Castelle C.J."/>
            <person name="Probst A.J."/>
            <person name="Thomas B.C."/>
            <person name="Singh A."/>
            <person name="Wilkins M.J."/>
            <person name="Karaoz U."/>
            <person name="Brodie E.L."/>
            <person name="Williams K.H."/>
            <person name="Hubbard S.S."/>
            <person name="Banfield J.F."/>
        </authorList>
    </citation>
    <scope>NUCLEOTIDE SEQUENCE [LARGE SCALE GENOMIC DNA]</scope>
</reference>
<dbReference type="GO" id="GO:0008422">
    <property type="term" value="F:beta-glucosidase activity"/>
    <property type="evidence" value="ECO:0007669"/>
    <property type="project" value="UniProtKB-EC"/>
</dbReference>
<dbReference type="PANTHER" id="PTHR30620:SF16">
    <property type="entry name" value="LYSOSOMAL BETA GLUCOSIDASE"/>
    <property type="match status" value="1"/>
</dbReference>
<organism evidence="8 9">
    <name type="scientific">Candidatus Komeilibacteria bacterium RIFOXYC1_FULL_37_11</name>
    <dbReference type="NCBI Taxonomy" id="1798555"/>
    <lineage>
        <taxon>Bacteria</taxon>
        <taxon>Candidatus Komeiliibacteriota</taxon>
    </lineage>
</organism>